<name>A0AAE9JUX8_9CAUD</name>
<dbReference type="EMBL" id="OL702939">
    <property type="protein sequence ID" value="UMO77237.1"/>
    <property type="molecule type" value="Genomic_DNA"/>
</dbReference>
<accession>A0AAE9JUX8</accession>
<organism evidence="1 2">
    <name type="scientific">Stenotrophomonas maltophilia phage vB_SmaM_Ps15</name>
    <dbReference type="NCBI Taxonomy" id="3071007"/>
    <lineage>
        <taxon>Viruses</taxon>
        <taxon>Duplodnaviria</taxon>
        <taxon>Heunggongvirae</taxon>
        <taxon>Uroviricota</taxon>
        <taxon>Caudoviricetes</taxon>
        <taxon>Menderavirus</taxon>
        <taxon>Menderavirus Ps15</taxon>
    </lineage>
</organism>
<keyword evidence="2" id="KW-1185">Reference proteome</keyword>
<evidence type="ECO:0000313" key="2">
    <source>
        <dbReference type="Proteomes" id="UP000829466"/>
    </source>
</evidence>
<reference evidence="1 2" key="1">
    <citation type="submission" date="2021-12" db="EMBL/GenBank/DDBJ databases">
        <title>Characterization of bacteriophage vB_SmaM_Ps15 infective to Stenotrophomonas maltophila clinical ocular isolates.</title>
        <authorList>
            <person name="Damnjanovic D."/>
            <person name="Vazquez-Campos X."/>
            <person name="Elliott L."/>
            <person name="Willcox M."/>
            <person name="Bridge W.J."/>
        </authorList>
    </citation>
    <scope>NUCLEOTIDE SEQUENCE [LARGE SCALE GENOMIC DNA]</scope>
</reference>
<evidence type="ECO:0000313" key="1">
    <source>
        <dbReference type="EMBL" id="UMO77237.1"/>
    </source>
</evidence>
<protein>
    <submittedName>
        <fullName evidence="1">Uncharacterized protein</fullName>
    </submittedName>
</protein>
<proteinExistence type="predicted"/>
<gene>
    <name evidence="1" type="ORF">SmaMPs15_000086</name>
</gene>
<dbReference type="Proteomes" id="UP000829466">
    <property type="component" value="Segment"/>
</dbReference>
<sequence>MSKLFKLTETSFLGGSVVGHVADEEEMMFLLEHANIEIEEAEQAAIRALAVGETFRDCDGDEWLRIQ</sequence>